<proteinExistence type="predicted"/>
<sequence>MLKNIAISLSLLFITSSAFSATLAEKELQQKFEENIQSRVMDLNKSCNTNIKVVFDWSAFSADDLKTIGIDSYCSEGLKGVINTCESSQIAQETVKEKIENIICSKATPRSIELKDGTLNFGIDFNAANDAKAVQEHLMNNL</sequence>
<protein>
    <submittedName>
        <fullName evidence="2">Uncharacterized protein</fullName>
    </submittedName>
</protein>
<reference evidence="2 3" key="1">
    <citation type="submission" date="2022-03" db="EMBL/GenBank/DDBJ databases">
        <title>Sea Food Isolates.</title>
        <authorList>
            <person name="Li C."/>
        </authorList>
    </citation>
    <scope>NUCLEOTIDE SEQUENCE [LARGE SCALE GENOMIC DNA]</scope>
    <source>
        <strain evidence="2 3">19MO01SH08</strain>
    </source>
</reference>
<dbReference type="Proteomes" id="UP001438077">
    <property type="component" value="Chromosome"/>
</dbReference>
<keyword evidence="1" id="KW-0732">Signal</keyword>
<accession>A0ABZ3EME5</accession>
<dbReference type="EMBL" id="CP095785">
    <property type="protein sequence ID" value="XAG31752.1"/>
    <property type="molecule type" value="Genomic_DNA"/>
</dbReference>
<evidence type="ECO:0000313" key="3">
    <source>
        <dbReference type="Proteomes" id="UP001438077"/>
    </source>
</evidence>
<organism evidence="2 3">
    <name type="scientific">Proteus faecis</name>
    <dbReference type="NCBI Taxonomy" id="2050967"/>
    <lineage>
        <taxon>Bacteria</taxon>
        <taxon>Pseudomonadati</taxon>
        <taxon>Pseudomonadota</taxon>
        <taxon>Gammaproteobacteria</taxon>
        <taxon>Enterobacterales</taxon>
        <taxon>Morganellaceae</taxon>
        <taxon>Proteus</taxon>
    </lineage>
</organism>
<dbReference type="RefSeq" id="WP_185901431.1">
    <property type="nucleotide sequence ID" value="NZ_CP095785.1"/>
</dbReference>
<gene>
    <name evidence="2" type="ORF">MYW70_00605</name>
</gene>
<name>A0ABZ3EME5_9GAMM</name>
<evidence type="ECO:0000313" key="2">
    <source>
        <dbReference type="EMBL" id="XAG31752.1"/>
    </source>
</evidence>
<feature type="chain" id="PRO_5046843016" evidence="1">
    <location>
        <begin position="21"/>
        <end position="142"/>
    </location>
</feature>
<feature type="signal peptide" evidence="1">
    <location>
        <begin position="1"/>
        <end position="20"/>
    </location>
</feature>
<evidence type="ECO:0000256" key="1">
    <source>
        <dbReference type="SAM" id="SignalP"/>
    </source>
</evidence>
<keyword evidence="3" id="KW-1185">Reference proteome</keyword>